<dbReference type="PANTHER" id="PTHR34220">
    <property type="entry name" value="SENSOR HISTIDINE KINASE YPDA"/>
    <property type="match status" value="1"/>
</dbReference>
<keyword evidence="6" id="KW-1133">Transmembrane helix</keyword>
<evidence type="ECO:0000256" key="3">
    <source>
        <dbReference type="ARBA" id="ARBA00022679"/>
    </source>
</evidence>
<feature type="transmembrane region" description="Helical" evidence="6">
    <location>
        <begin position="305"/>
        <end position="328"/>
    </location>
</feature>
<name>A0A2Y9C5C3_9FIRM</name>
<keyword evidence="9" id="KW-1185">Reference proteome</keyword>
<dbReference type="EMBL" id="QGDL01000007">
    <property type="protein sequence ID" value="PWJ28880.1"/>
    <property type="molecule type" value="Genomic_DNA"/>
</dbReference>
<evidence type="ECO:0000313" key="8">
    <source>
        <dbReference type="EMBL" id="PWJ28880.1"/>
    </source>
</evidence>
<sequence length="607" mass="69558">MTKFISLIIKYTRRLNISTRLIGSFFLISILPLLIISLYFYSAYSDAVTDKLGQANLTALLQISKTIDATLEDYQYLGGKLSIDPTIQDFLSNDTVLSEKKQEIISRHMNSLISDTIVYPPFMKTIKILDNHNTFIYDMGYDDISFSAYQDIMDKTDQQKPDASWSYVNTFMGQKIIILGHRINSTQNMNTPLGYTLLFISEQIFTNDILSAADLGNDSTLVILNTDGTVLTSNHEAIKRNEPYYNNEILDEILTHNPSDIRDNFFTYQNKDAPYLVVYTKNKTLNSYIISSIPFSYIREEAYKIIPTVVLFILLILGICILLSTLLYHTIMRPIHNAVDVCKDIRTENFSSRIEIDADDELAFLSININQMLDKNQQLLSLIKKDEERKRVLEIQMLQYQINPHFLFNTLSTLKWIAELNQVPVLEEMITSLSEILKSSLINNEEFVCLSEEIRILNYYIQIQKVRYLNKFEVQYELPPELDDFRIPRFILQPLVENSIYHGTYNNGKMILITVSAFCSNGYMLITVSDNGKGFDSDRPREDKKGQRISIGIQNVQERISRIYKAQGNFQIKSKPGAGTCCTITLPATQPQTLKNIGGSYVSDTNS</sequence>
<dbReference type="Pfam" id="PF00672">
    <property type="entry name" value="HAMP"/>
    <property type="match status" value="1"/>
</dbReference>
<feature type="coiled-coil region" evidence="5">
    <location>
        <begin position="369"/>
        <end position="403"/>
    </location>
</feature>
<dbReference type="PANTHER" id="PTHR34220:SF7">
    <property type="entry name" value="SENSOR HISTIDINE KINASE YPDA"/>
    <property type="match status" value="1"/>
</dbReference>
<evidence type="ECO:0000313" key="9">
    <source>
        <dbReference type="Proteomes" id="UP000245845"/>
    </source>
</evidence>
<evidence type="ECO:0000259" key="7">
    <source>
        <dbReference type="PROSITE" id="PS50885"/>
    </source>
</evidence>
<dbReference type="RefSeq" id="WP_109731431.1">
    <property type="nucleotide sequence ID" value="NZ_BAAACK010000011.1"/>
</dbReference>
<dbReference type="PROSITE" id="PS50885">
    <property type="entry name" value="HAMP"/>
    <property type="match status" value="1"/>
</dbReference>
<dbReference type="AlphaFoldDB" id="A0A2Y9C5C3"/>
<evidence type="ECO:0000256" key="5">
    <source>
        <dbReference type="SAM" id="Coils"/>
    </source>
</evidence>
<evidence type="ECO:0000256" key="4">
    <source>
        <dbReference type="ARBA" id="ARBA00022777"/>
    </source>
</evidence>
<keyword evidence="6" id="KW-0812">Transmembrane</keyword>
<feature type="domain" description="HAMP" evidence="7">
    <location>
        <begin position="329"/>
        <end position="381"/>
    </location>
</feature>
<dbReference type="InterPro" id="IPR050640">
    <property type="entry name" value="Bact_2-comp_sensor_kinase"/>
</dbReference>
<keyword evidence="2" id="KW-0597">Phosphoprotein</keyword>
<dbReference type="GO" id="GO:0016020">
    <property type="term" value="C:membrane"/>
    <property type="evidence" value="ECO:0007669"/>
    <property type="project" value="UniProtKB-SubCell"/>
</dbReference>
<protein>
    <submittedName>
        <fullName evidence="8">Two-component system sensor histidine kinase YesM</fullName>
    </submittedName>
</protein>
<comment type="subcellular location">
    <subcellularLocation>
        <location evidence="1">Membrane</location>
    </subcellularLocation>
</comment>
<keyword evidence="6" id="KW-0472">Membrane</keyword>
<feature type="transmembrane region" description="Helical" evidence="6">
    <location>
        <begin position="21"/>
        <end position="41"/>
    </location>
</feature>
<evidence type="ECO:0000256" key="1">
    <source>
        <dbReference type="ARBA" id="ARBA00004370"/>
    </source>
</evidence>
<dbReference type="Pfam" id="PF02518">
    <property type="entry name" value="HATPase_c"/>
    <property type="match status" value="1"/>
</dbReference>
<evidence type="ECO:0000256" key="6">
    <source>
        <dbReference type="SAM" id="Phobius"/>
    </source>
</evidence>
<reference evidence="8 9" key="1">
    <citation type="submission" date="2018-05" db="EMBL/GenBank/DDBJ databases">
        <title>The Hungate 1000. A catalogue of reference genomes from the rumen microbiome.</title>
        <authorList>
            <person name="Kelly W."/>
        </authorList>
    </citation>
    <scope>NUCLEOTIDE SEQUENCE [LARGE SCALE GENOMIC DNA]</scope>
    <source>
        <strain evidence="8 9">NLAE-zl-C242</strain>
    </source>
</reference>
<proteinExistence type="predicted"/>
<organism evidence="8 9">
    <name type="scientific">Faecalicatena orotica</name>
    <dbReference type="NCBI Taxonomy" id="1544"/>
    <lineage>
        <taxon>Bacteria</taxon>
        <taxon>Bacillati</taxon>
        <taxon>Bacillota</taxon>
        <taxon>Clostridia</taxon>
        <taxon>Lachnospirales</taxon>
        <taxon>Lachnospiraceae</taxon>
        <taxon>Faecalicatena</taxon>
    </lineage>
</organism>
<dbReference type="InterPro" id="IPR003660">
    <property type="entry name" value="HAMP_dom"/>
</dbReference>
<dbReference type="SUPFAM" id="SSF158472">
    <property type="entry name" value="HAMP domain-like"/>
    <property type="match status" value="1"/>
</dbReference>
<dbReference type="Gene3D" id="6.10.340.10">
    <property type="match status" value="1"/>
</dbReference>
<keyword evidence="3" id="KW-0808">Transferase</keyword>
<dbReference type="OrthoDB" id="9809348at2"/>
<keyword evidence="4 8" id="KW-0418">Kinase</keyword>
<dbReference type="InterPro" id="IPR003594">
    <property type="entry name" value="HATPase_dom"/>
</dbReference>
<dbReference type="InterPro" id="IPR010559">
    <property type="entry name" value="Sig_transdc_His_kin_internal"/>
</dbReference>
<dbReference type="InterPro" id="IPR036890">
    <property type="entry name" value="HATPase_C_sf"/>
</dbReference>
<keyword evidence="5" id="KW-0175">Coiled coil</keyword>
<dbReference type="Gene3D" id="3.30.565.10">
    <property type="entry name" value="Histidine kinase-like ATPase, C-terminal domain"/>
    <property type="match status" value="1"/>
</dbReference>
<dbReference type="Pfam" id="PF06580">
    <property type="entry name" value="His_kinase"/>
    <property type="match status" value="1"/>
</dbReference>
<dbReference type="CDD" id="cd18774">
    <property type="entry name" value="PDC2_HK_sensor"/>
    <property type="match status" value="1"/>
</dbReference>
<dbReference type="GO" id="GO:0000155">
    <property type="term" value="F:phosphorelay sensor kinase activity"/>
    <property type="evidence" value="ECO:0007669"/>
    <property type="project" value="InterPro"/>
</dbReference>
<comment type="caution">
    <text evidence="8">The sequence shown here is derived from an EMBL/GenBank/DDBJ whole genome shotgun (WGS) entry which is preliminary data.</text>
</comment>
<dbReference type="SUPFAM" id="SSF55874">
    <property type="entry name" value="ATPase domain of HSP90 chaperone/DNA topoisomerase II/histidine kinase"/>
    <property type="match status" value="1"/>
</dbReference>
<evidence type="ECO:0000256" key="2">
    <source>
        <dbReference type="ARBA" id="ARBA00022553"/>
    </source>
</evidence>
<accession>A0A2Y9C5C3</accession>
<dbReference type="Proteomes" id="UP000245845">
    <property type="component" value="Unassembled WGS sequence"/>
</dbReference>
<dbReference type="CDD" id="cd06225">
    <property type="entry name" value="HAMP"/>
    <property type="match status" value="1"/>
</dbReference>
<dbReference type="SMART" id="SM00304">
    <property type="entry name" value="HAMP"/>
    <property type="match status" value="1"/>
</dbReference>
<gene>
    <name evidence="8" type="ORF">A8806_10728</name>
</gene>